<reference evidence="2 3" key="1">
    <citation type="submission" date="2022-04" db="EMBL/GenBank/DDBJ databases">
        <title>Positive selection, recombination, and allopatry shape intraspecific diversity of widespread and dominant cyanobacteria.</title>
        <authorList>
            <person name="Wei J."/>
            <person name="Shu W."/>
            <person name="Hu C."/>
        </authorList>
    </citation>
    <scope>NUCLEOTIDE SEQUENCE [LARGE SCALE GENOMIC DNA]</scope>
    <source>
        <strain evidence="2 3">AS-A4</strain>
    </source>
</reference>
<evidence type="ECO:0000313" key="2">
    <source>
        <dbReference type="EMBL" id="MEP1059581.1"/>
    </source>
</evidence>
<protein>
    <recommendedName>
        <fullName evidence="4">DUF5668 domain-containing protein</fullName>
    </recommendedName>
</protein>
<name>A0ABV0KKP5_9CYAN</name>
<evidence type="ECO:0000313" key="3">
    <source>
        <dbReference type="Proteomes" id="UP001476950"/>
    </source>
</evidence>
<feature type="transmembrane region" description="Helical" evidence="1">
    <location>
        <begin position="12"/>
        <end position="30"/>
    </location>
</feature>
<dbReference type="Proteomes" id="UP001476950">
    <property type="component" value="Unassembled WGS sequence"/>
</dbReference>
<keyword evidence="1" id="KW-0472">Membrane</keyword>
<gene>
    <name evidence="2" type="ORF">NDI38_14135</name>
</gene>
<keyword evidence="1" id="KW-1133">Transmembrane helix</keyword>
<dbReference type="EMBL" id="JAMPLM010000011">
    <property type="protein sequence ID" value="MEP1059581.1"/>
    <property type="molecule type" value="Genomic_DNA"/>
</dbReference>
<organism evidence="2 3">
    <name type="scientific">Stenomitos frigidus AS-A4</name>
    <dbReference type="NCBI Taxonomy" id="2933935"/>
    <lineage>
        <taxon>Bacteria</taxon>
        <taxon>Bacillati</taxon>
        <taxon>Cyanobacteriota</taxon>
        <taxon>Cyanophyceae</taxon>
        <taxon>Leptolyngbyales</taxon>
        <taxon>Leptolyngbyaceae</taxon>
        <taxon>Stenomitos</taxon>
    </lineage>
</organism>
<sequence>MSGSPNNVGVSIILYIVGVMLVLTAVLIVLKGLGILTTLPNYAIWAMLLLAAGIGILGGLRNSQRR</sequence>
<evidence type="ECO:0008006" key="4">
    <source>
        <dbReference type="Google" id="ProtNLM"/>
    </source>
</evidence>
<keyword evidence="3" id="KW-1185">Reference proteome</keyword>
<dbReference type="RefSeq" id="WP_190446544.1">
    <property type="nucleotide sequence ID" value="NZ_JAMPLM010000011.1"/>
</dbReference>
<feature type="transmembrane region" description="Helical" evidence="1">
    <location>
        <begin position="42"/>
        <end position="60"/>
    </location>
</feature>
<comment type="caution">
    <text evidence="2">The sequence shown here is derived from an EMBL/GenBank/DDBJ whole genome shotgun (WGS) entry which is preliminary data.</text>
</comment>
<proteinExistence type="predicted"/>
<keyword evidence="1" id="KW-0812">Transmembrane</keyword>
<evidence type="ECO:0000256" key="1">
    <source>
        <dbReference type="SAM" id="Phobius"/>
    </source>
</evidence>
<accession>A0ABV0KKP5</accession>